<dbReference type="InterPro" id="IPR051681">
    <property type="entry name" value="Ser/Thr_Kinases-Pseudokinases"/>
</dbReference>
<evidence type="ECO:0000256" key="5">
    <source>
        <dbReference type="ARBA" id="ARBA00022527"/>
    </source>
</evidence>
<dbReference type="PANTHER" id="PTHR44329">
    <property type="entry name" value="SERINE/THREONINE-PROTEIN KINASE TNNI3K-RELATED"/>
    <property type="match status" value="1"/>
</dbReference>
<dbReference type="EMBL" id="JARBDR010000141">
    <property type="protein sequence ID" value="KAJ8319975.1"/>
    <property type="molecule type" value="Genomic_DNA"/>
</dbReference>
<comment type="subcellular location">
    <subcellularLocation>
        <location evidence="1">Cytoplasm</location>
    </subcellularLocation>
</comment>
<feature type="compositionally biased region" description="Acidic residues" evidence="13">
    <location>
        <begin position="738"/>
        <end position="748"/>
    </location>
</feature>
<feature type="region of interest" description="Disordered" evidence="13">
    <location>
        <begin position="51"/>
        <end position="78"/>
    </location>
</feature>
<evidence type="ECO:0000256" key="6">
    <source>
        <dbReference type="ARBA" id="ARBA00022679"/>
    </source>
</evidence>
<proteinExistence type="inferred from homology"/>
<keyword evidence="7" id="KW-0547">Nucleotide-binding</keyword>
<keyword evidence="12" id="KW-0175">Coiled coil</keyword>
<feature type="region of interest" description="Disordered" evidence="13">
    <location>
        <begin position="454"/>
        <end position="521"/>
    </location>
</feature>
<evidence type="ECO:0000256" key="10">
    <source>
        <dbReference type="ARBA" id="ARBA00047559"/>
    </source>
</evidence>
<keyword evidence="5" id="KW-0723">Serine/threonine-protein kinase</keyword>
<evidence type="ECO:0000256" key="13">
    <source>
        <dbReference type="SAM" id="MobiDB-lite"/>
    </source>
</evidence>
<dbReference type="InterPro" id="IPR017419">
    <property type="entry name" value="MAP3K12_MAP3K13"/>
</dbReference>
<feature type="compositionally biased region" description="Basic residues" evidence="13">
    <location>
        <begin position="492"/>
        <end position="503"/>
    </location>
</feature>
<dbReference type="Proteomes" id="UP001217089">
    <property type="component" value="Unassembled WGS sequence"/>
</dbReference>
<evidence type="ECO:0000256" key="3">
    <source>
        <dbReference type="ARBA" id="ARBA00012406"/>
    </source>
</evidence>
<feature type="domain" description="Protein kinase" evidence="14">
    <location>
        <begin position="121"/>
        <end position="331"/>
    </location>
</feature>
<feature type="region of interest" description="Disordered" evidence="13">
    <location>
        <begin position="725"/>
        <end position="789"/>
    </location>
</feature>
<dbReference type="InterPro" id="IPR008271">
    <property type="entry name" value="Ser/Thr_kinase_AS"/>
</dbReference>
<reference evidence="15 16" key="1">
    <citation type="submission" date="2022-12" db="EMBL/GenBank/DDBJ databases">
        <title>Chromosome-level genome of Tegillarca granosa.</title>
        <authorList>
            <person name="Kim J."/>
        </authorList>
    </citation>
    <scope>NUCLEOTIDE SEQUENCE [LARGE SCALE GENOMIC DNA]</scope>
    <source>
        <strain evidence="15">Teg-2019</strain>
        <tissue evidence="15">Adductor muscle</tissue>
    </source>
</reference>
<feature type="compositionally biased region" description="Low complexity" evidence="13">
    <location>
        <begin position="646"/>
        <end position="677"/>
    </location>
</feature>
<feature type="coiled-coil region" evidence="12">
    <location>
        <begin position="377"/>
        <end position="418"/>
    </location>
</feature>
<comment type="catalytic activity">
    <reaction evidence="10">
        <text>L-threonyl-[protein] + ATP = O-phospho-L-threonyl-[protein] + ADP + H(+)</text>
        <dbReference type="Rhea" id="RHEA:46608"/>
        <dbReference type="Rhea" id="RHEA-COMP:11060"/>
        <dbReference type="Rhea" id="RHEA-COMP:11605"/>
        <dbReference type="ChEBI" id="CHEBI:15378"/>
        <dbReference type="ChEBI" id="CHEBI:30013"/>
        <dbReference type="ChEBI" id="CHEBI:30616"/>
        <dbReference type="ChEBI" id="CHEBI:61977"/>
        <dbReference type="ChEBI" id="CHEBI:456216"/>
        <dbReference type="EC" id="2.7.11.25"/>
    </reaction>
</comment>
<feature type="non-terminal residue" evidence="15">
    <location>
        <position position="846"/>
    </location>
</feature>
<comment type="caution">
    <text evidence="15">The sequence shown here is derived from an EMBL/GenBank/DDBJ whole genome shotgun (WGS) entry which is preliminary data.</text>
</comment>
<feature type="compositionally biased region" description="Low complexity" evidence="13">
    <location>
        <begin position="56"/>
        <end position="65"/>
    </location>
</feature>
<keyword evidence="16" id="KW-1185">Reference proteome</keyword>
<evidence type="ECO:0000256" key="4">
    <source>
        <dbReference type="ARBA" id="ARBA00022490"/>
    </source>
</evidence>
<feature type="compositionally biased region" description="Polar residues" evidence="13">
    <location>
        <begin position="460"/>
        <end position="487"/>
    </location>
</feature>
<dbReference type="InterPro" id="IPR001245">
    <property type="entry name" value="Ser-Thr/Tyr_kinase_cat_dom"/>
</dbReference>
<dbReference type="Gene3D" id="3.30.200.20">
    <property type="entry name" value="Phosphorylase Kinase, domain 1"/>
    <property type="match status" value="1"/>
</dbReference>
<feature type="compositionally biased region" description="Low complexity" evidence="13">
    <location>
        <begin position="504"/>
        <end position="518"/>
    </location>
</feature>
<evidence type="ECO:0000256" key="1">
    <source>
        <dbReference type="ARBA" id="ARBA00004496"/>
    </source>
</evidence>
<gene>
    <name evidence="15" type="ORF">KUTeg_001562</name>
</gene>
<evidence type="ECO:0000256" key="11">
    <source>
        <dbReference type="ARBA" id="ARBA00048329"/>
    </source>
</evidence>
<evidence type="ECO:0000256" key="8">
    <source>
        <dbReference type="ARBA" id="ARBA00022777"/>
    </source>
</evidence>
<evidence type="ECO:0000256" key="9">
    <source>
        <dbReference type="ARBA" id="ARBA00022840"/>
    </source>
</evidence>
<evidence type="ECO:0000313" key="15">
    <source>
        <dbReference type="EMBL" id="KAJ8319975.1"/>
    </source>
</evidence>
<dbReference type="PIRSF" id="PIRSF038165">
    <property type="entry name" value="MAPKKK12_MAPKKK13"/>
    <property type="match status" value="1"/>
</dbReference>
<dbReference type="PANTHER" id="PTHR44329:SF304">
    <property type="entry name" value="MITOGEN-ACTIVATED PROTEIN KINASE KINASE KINASE 13-LIKE ISOFORM X1"/>
    <property type="match status" value="1"/>
</dbReference>
<accession>A0ABQ9FUM5</accession>
<feature type="compositionally biased region" description="Low complexity" evidence="13">
    <location>
        <begin position="757"/>
        <end position="767"/>
    </location>
</feature>
<feature type="compositionally biased region" description="Basic and acidic residues" evidence="13">
    <location>
        <begin position="9"/>
        <end position="20"/>
    </location>
</feature>
<keyword evidence="8" id="KW-0418">Kinase</keyword>
<evidence type="ECO:0000256" key="7">
    <source>
        <dbReference type="ARBA" id="ARBA00022741"/>
    </source>
</evidence>
<keyword evidence="9" id="KW-0067">ATP-binding</keyword>
<evidence type="ECO:0000313" key="16">
    <source>
        <dbReference type="Proteomes" id="UP001217089"/>
    </source>
</evidence>
<evidence type="ECO:0000256" key="2">
    <source>
        <dbReference type="ARBA" id="ARBA00006529"/>
    </source>
</evidence>
<feature type="region of interest" description="Disordered" evidence="13">
    <location>
        <begin position="635"/>
        <end position="712"/>
    </location>
</feature>
<dbReference type="SMART" id="SM00220">
    <property type="entry name" value="S_TKc"/>
    <property type="match status" value="1"/>
</dbReference>
<feature type="region of interest" description="Disordered" evidence="13">
    <location>
        <begin position="1"/>
        <end position="28"/>
    </location>
</feature>
<protein>
    <recommendedName>
        <fullName evidence="3">mitogen-activated protein kinase kinase kinase</fullName>
        <ecNumber evidence="3">2.7.11.25</ecNumber>
    </recommendedName>
</protein>
<dbReference type="InterPro" id="IPR011009">
    <property type="entry name" value="Kinase-like_dom_sf"/>
</dbReference>
<keyword evidence="6" id="KW-0808">Transferase</keyword>
<organism evidence="15 16">
    <name type="scientific">Tegillarca granosa</name>
    <name type="common">Malaysian cockle</name>
    <name type="synonym">Anadara granosa</name>
    <dbReference type="NCBI Taxonomy" id="220873"/>
    <lineage>
        <taxon>Eukaryota</taxon>
        <taxon>Metazoa</taxon>
        <taxon>Spiralia</taxon>
        <taxon>Lophotrochozoa</taxon>
        <taxon>Mollusca</taxon>
        <taxon>Bivalvia</taxon>
        <taxon>Autobranchia</taxon>
        <taxon>Pteriomorphia</taxon>
        <taxon>Arcoida</taxon>
        <taxon>Arcoidea</taxon>
        <taxon>Arcidae</taxon>
        <taxon>Tegillarca</taxon>
    </lineage>
</organism>
<dbReference type="PROSITE" id="PS50011">
    <property type="entry name" value="PROTEIN_KINASE_DOM"/>
    <property type="match status" value="1"/>
</dbReference>
<name>A0ABQ9FUM5_TEGGR</name>
<evidence type="ECO:0000259" key="14">
    <source>
        <dbReference type="PROSITE" id="PS50011"/>
    </source>
</evidence>
<keyword evidence="4" id="KW-0963">Cytoplasm</keyword>
<comment type="catalytic activity">
    <reaction evidence="11">
        <text>L-seryl-[protein] + ATP = O-phospho-L-seryl-[protein] + ADP + H(+)</text>
        <dbReference type="Rhea" id="RHEA:17989"/>
        <dbReference type="Rhea" id="RHEA-COMP:9863"/>
        <dbReference type="Rhea" id="RHEA-COMP:11604"/>
        <dbReference type="ChEBI" id="CHEBI:15378"/>
        <dbReference type="ChEBI" id="CHEBI:29999"/>
        <dbReference type="ChEBI" id="CHEBI:30616"/>
        <dbReference type="ChEBI" id="CHEBI:83421"/>
        <dbReference type="ChEBI" id="CHEBI:456216"/>
        <dbReference type="EC" id="2.7.11.25"/>
    </reaction>
</comment>
<dbReference type="EC" id="2.7.11.25" evidence="3"/>
<sequence length="846" mass="95238">MTSNNQPYDRLDVPQKDEPIYSRNSPSTLNVLTNSSDFDMLQLEHDIDQLSLTEKSSSSSTPSPTVAHSAPVTPVHKVGADDDVDVSYRGGTQRGFFEGLLGCLRPVWTIIGKAAAAELKQQDLQWLGSGSQGAVFLGKLYGEEVAVKKVRDVKETDIKNLRRLNHPNLYEILRDGKEIPPALILDWTKQIASGMNYLHSHKIIHRDLKSPNVLVAKNDIVKISDFGTSRTWNEKSTKMSFAGTVAWMAPEVIRNEPCSEKVDIWSFGVVVWELLSGEIPYKDVDSSAIIWGVGSNSLHLPVPTTCPEGFKLSAKTRNRPSFRQILMHLEIASPELLNFAHQDFIDAQIVWREEIREQLQLIRCEGSNMPHLEEELVKRRREELRHAQDVREHYERKLERANNLYMELTACMLQLEKRERELIKREQQLAMYAKKRKSIVRPVIRAQERIERLSKKRSYRSGSEATSPENAGQMDSSMTTSSEQVLPSPTKVLKRKSRHRRSNSKGSLSSILSGPGKSPTKEALHNELEITQMNVEHSTDMDISPSVFRYLGPGTALRDKCNKHVSCDKEKCLNEKNLNDVCFGCDGGCSDHTCSSKRSSRASADVESNIGDGSPCSPTPVLYDIVENQNIENQTQTSIREKDSNENLNSSLESDTRLTTETSLTTNTTMTTTTTTTNQDNIMEDNVNKSIKRTSSDPQMSPKRSHNSFRLDNVDAAEAVVVQRRGRKFRPHKNSEDSWSEEEGEVSEDDRRRSRRSYCSTLSSEGILSEEENSSGNSSNCTPDGLLSTNSSENLQMELANCAVISDGLSDKERTVRKIKNQVSNSPERVFELKSDILNKFFKSTY</sequence>
<dbReference type="InterPro" id="IPR000719">
    <property type="entry name" value="Prot_kinase_dom"/>
</dbReference>
<comment type="similarity">
    <text evidence="2">Belongs to the protein kinase superfamily. STE Ser/Thr protein kinase family. MAP kinase kinase kinase subfamily.</text>
</comment>
<evidence type="ECO:0000256" key="12">
    <source>
        <dbReference type="SAM" id="Coils"/>
    </source>
</evidence>
<dbReference type="Gene3D" id="1.10.510.10">
    <property type="entry name" value="Transferase(Phosphotransferase) domain 1"/>
    <property type="match status" value="1"/>
</dbReference>
<dbReference type="Pfam" id="PF07714">
    <property type="entry name" value="PK_Tyr_Ser-Thr"/>
    <property type="match status" value="1"/>
</dbReference>
<dbReference type="SUPFAM" id="SSF56112">
    <property type="entry name" value="Protein kinase-like (PK-like)"/>
    <property type="match status" value="1"/>
</dbReference>
<dbReference type="PROSITE" id="PS00108">
    <property type="entry name" value="PROTEIN_KINASE_ST"/>
    <property type="match status" value="1"/>
</dbReference>